<gene>
    <name evidence="11" type="primary">mnmG</name>
    <name evidence="11" type="synonym">gidA</name>
    <name evidence="13" type="ORF">AXK12_02740</name>
</gene>
<comment type="caution">
    <text evidence="13">The sequence shown here is derived from an EMBL/GenBank/DDBJ whole genome shotgun (WGS) entry which is preliminary data.</text>
</comment>
<dbReference type="EMBL" id="LSZP01000019">
    <property type="protein sequence ID" value="KXU36889.1"/>
    <property type="molecule type" value="Genomic_DNA"/>
</dbReference>
<dbReference type="Pfam" id="PF01134">
    <property type="entry name" value="GIDA"/>
    <property type="match status" value="1"/>
</dbReference>
<dbReference type="InterPro" id="IPR002218">
    <property type="entry name" value="MnmG-rel"/>
</dbReference>
<dbReference type="SMART" id="SM01228">
    <property type="entry name" value="GIDA_assoc_3"/>
    <property type="match status" value="1"/>
</dbReference>
<comment type="cofactor">
    <cofactor evidence="1 11">
        <name>FAD</name>
        <dbReference type="ChEBI" id="CHEBI:57692"/>
    </cofactor>
</comment>
<keyword evidence="5 11" id="KW-0285">Flavoprotein</keyword>
<dbReference type="GO" id="GO:0050660">
    <property type="term" value="F:flavin adenine dinucleotide binding"/>
    <property type="evidence" value="ECO:0007669"/>
    <property type="project" value="UniProtKB-UniRule"/>
</dbReference>
<comment type="caution">
    <text evidence="11">Lacks conserved residue(s) required for the propagation of feature annotation.</text>
</comment>
<dbReference type="STRING" id="1548208.AXK12_02740"/>
<dbReference type="Gene3D" id="3.50.50.60">
    <property type="entry name" value="FAD/NAD(P)-binding domain"/>
    <property type="match status" value="2"/>
</dbReference>
<name>A0A139SQL0_9BACT</name>
<evidence type="ECO:0000256" key="7">
    <source>
        <dbReference type="ARBA" id="ARBA00022827"/>
    </source>
</evidence>
<dbReference type="PRINTS" id="PR00411">
    <property type="entry name" value="PNDRDTASEI"/>
</dbReference>
<dbReference type="Proteomes" id="UP000071392">
    <property type="component" value="Unassembled WGS sequence"/>
</dbReference>
<dbReference type="PROSITE" id="PS01281">
    <property type="entry name" value="GIDA_2"/>
    <property type="match status" value="1"/>
</dbReference>
<dbReference type="Gene3D" id="1.10.150.570">
    <property type="entry name" value="GidA associated domain, C-terminal subdomain"/>
    <property type="match status" value="1"/>
</dbReference>
<dbReference type="InterPro" id="IPR044920">
    <property type="entry name" value="MnmG_C_subdom_sf"/>
</dbReference>
<evidence type="ECO:0000256" key="5">
    <source>
        <dbReference type="ARBA" id="ARBA00022630"/>
    </source>
</evidence>
<dbReference type="FunFam" id="3.50.50.60:FF:000002">
    <property type="entry name" value="tRNA uridine 5-carboxymethylaminomethyl modification enzyme MnmG"/>
    <property type="match status" value="1"/>
</dbReference>
<dbReference type="GO" id="GO:0005829">
    <property type="term" value="C:cytosol"/>
    <property type="evidence" value="ECO:0007669"/>
    <property type="project" value="TreeGrafter"/>
</dbReference>
<dbReference type="PANTHER" id="PTHR11806:SF0">
    <property type="entry name" value="PROTEIN MTO1 HOMOLOG, MITOCHONDRIAL"/>
    <property type="match status" value="1"/>
</dbReference>
<dbReference type="PRINTS" id="PR00368">
    <property type="entry name" value="FADPNR"/>
</dbReference>
<evidence type="ECO:0000313" key="13">
    <source>
        <dbReference type="EMBL" id="KXU36889.1"/>
    </source>
</evidence>
<protein>
    <recommendedName>
        <fullName evidence="4 11">tRNA uridine 5-carboxymethylaminomethyl modification enzyme MnmG</fullName>
    </recommendedName>
    <alternativeName>
        <fullName evidence="10 11">Glucose-inhibited division protein A</fullName>
    </alternativeName>
</protein>
<accession>A0A139SQL0</accession>
<dbReference type="GO" id="GO:0030488">
    <property type="term" value="P:tRNA methylation"/>
    <property type="evidence" value="ECO:0007669"/>
    <property type="project" value="TreeGrafter"/>
</dbReference>
<dbReference type="Pfam" id="PF13932">
    <property type="entry name" value="SAM_GIDA_C"/>
    <property type="match status" value="1"/>
</dbReference>
<evidence type="ECO:0000256" key="9">
    <source>
        <dbReference type="ARBA" id="ARBA00025948"/>
    </source>
</evidence>
<evidence type="ECO:0000256" key="3">
    <source>
        <dbReference type="ARBA" id="ARBA00007653"/>
    </source>
</evidence>
<feature type="binding site" evidence="11">
    <location>
        <begin position="297"/>
        <end position="311"/>
    </location>
    <ligand>
        <name>NAD(+)</name>
        <dbReference type="ChEBI" id="CHEBI:57540"/>
    </ligand>
</feature>
<dbReference type="InterPro" id="IPR004416">
    <property type="entry name" value="MnmG"/>
</dbReference>
<dbReference type="FunFam" id="1.10.150.570:FF:000001">
    <property type="entry name" value="tRNA uridine 5-carboxymethylaminomethyl modification enzyme MnmG"/>
    <property type="match status" value="1"/>
</dbReference>
<dbReference type="RefSeq" id="WP_068711125.1">
    <property type="nucleotide sequence ID" value="NZ_LSZP01000019.1"/>
</dbReference>
<evidence type="ECO:0000256" key="8">
    <source>
        <dbReference type="ARBA" id="ARBA00023027"/>
    </source>
</evidence>
<dbReference type="HAMAP" id="MF_00129">
    <property type="entry name" value="MnmG_GidA"/>
    <property type="match status" value="1"/>
</dbReference>
<dbReference type="PROSITE" id="PS01280">
    <property type="entry name" value="GIDA_1"/>
    <property type="match status" value="1"/>
</dbReference>
<evidence type="ECO:0000256" key="2">
    <source>
        <dbReference type="ARBA" id="ARBA00003717"/>
    </source>
</evidence>
<evidence type="ECO:0000256" key="6">
    <source>
        <dbReference type="ARBA" id="ARBA00022694"/>
    </source>
</evidence>
<dbReference type="AlphaFoldDB" id="A0A139SQL0"/>
<dbReference type="NCBIfam" id="TIGR00136">
    <property type="entry name" value="mnmG_gidA"/>
    <property type="match status" value="1"/>
</dbReference>
<evidence type="ECO:0000313" key="14">
    <source>
        <dbReference type="Proteomes" id="UP000071392"/>
    </source>
</evidence>
<organism evidence="13 14">
    <name type="scientific">Cephaloticoccus capnophilus</name>
    <dbReference type="NCBI Taxonomy" id="1548208"/>
    <lineage>
        <taxon>Bacteria</taxon>
        <taxon>Pseudomonadati</taxon>
        <taxon>Verrucomicrobiota</taxon>
        <taxon>Opitutia</taxon>
        <taxon>Opitutales</taxon>
        <taxon>Opitutaceae</taxon>
        <taxon>Cephaloticoccus</taxon>
    </lineage>
</organism>
<keyword evidence="14" id="KW-1185">Reference proteome</keyword>
<evidence type="ECO:0000256" key="4">
    <source>
        <dbReference type="ARBA" id="ARBA00020461"/>
    </source>
</evidence>
<reference evidence="13 14" key="1">
    <citation type="submission" date="2016-02" db="EMBL/GenBank/DDBJ databases">
        <authorList>
            <person name="Wen L."/>
            <person name="He K."/>
            <person name="Yang H."/>
        </authorList>
    </citation>
    <scope>NUCLEOTIDE SEQUENCE [LARGE SCALE GENOMIC DNA]</scope>
    <source>
        <strain evidence="13 14">CV41</strain>
    </source>
</reference>
<proteinExistence type="inferred from homology"/>
<comment type="subunit">
    <text evidence="9 11">Homodimer. Heterotetramer of two MnmE and two MnmG subunits.</text>
</comment>
<evidence type="ECO:0000256" key="10">
    <source>
        <dbReference type="ARBA" id="ARBA00031800"/>
    </source>
</evidence>
<evidence type="ECO:0000256" key="1">
    <source>
        <dbReference type="ARBA" id="ARBA00001974"/>
    </source>
</evidence>
<comment type="subcellular location">
    <subcellularLocation>
        <location evidence="11">Cytoplasm</location>
    </subcellularLocation>
</comment>
<sequence>MIYNKIPYDVIVCGAGHAGVEAALAAARMGAATLLLTGNLDTIGQMSCNPAIGGQAKGQIVREIDALGGEMAINTDLTAIQFRLLNESKGPAVRSPRAQCDKKAYQNRLKHTLELQPKLDLFQALVTDLVFEGDRVVGVRTSFDIEFRAKSVVVTTGTFLRGLMHIGANKTEGGRLGDFTAQTLSGAFLRAGIQLERFKTGTPPRLLGRSLDFAKMQEQRGDAVPTRFAFHDTRAAAGDEAELFHVEQSGESRNGWRVGERPQVSCWMTHTTAETAELVRTNLSRSALYGGEITGVGPRYCPSFEDKVVRFADKPRHLLFLEPEGYSTNEYYVNGLSTSLPFDVQLAMVHSVPGLENAHLLRPAYAVEYDYAPPTQLYATLESKKVGGLFFAGQINGTSGYEEAAGQGLVAGVNAVQKVRGGAPFILGRHEGYLGVLIDDLINKGVTEPYRMFTSRAEHRLLFNHGSAELRLVEHAKEHNLLDNRRIKAIEAKQAAISHWQAWLETNRCEGKTWGELIRRGLEVGALPEEFRRIAPEICDEVLYRVSYQGYLEREQRQIERLRAVDSIKIPPNFDFLGLRGLRGESAQRLAQLRPLTLGQASRISGVNPADISVLMVALGRVAPDIAP</sequence>
<keyword evidence="11" id="KW-0963">Cytoplasm</keyword>
<dbReference type="InterPro" id="IPR040131">
    <property type="entry name" value="MnmG_N"/>
</dbReference>
<dbReference type="SUPFAM" id="SSF51905">
    <property type="entry name" value="FAD/NAD(P)-binding domain"/>
    <property type="match status" value="1"/>
</dbReference>
<evidence type="ECO:0000259" key="12">
    <source>
        <dbReference type="SMART" id="SM01228"/>
    </source>
</evidence>
<dbReference type="InterPro" id="IPR047001">
    <property type="entry name" value="MnmG_C_subdom"/>
</dbReference>
<dbReference type="PANTHER" id="PTHR11806">
    <property type="entry name" value="GLUCOSE INHIBITED DIVISION PROTEIN A"/>
    <property type="match status" value="1"/>
</dbReference>
<dbReference type="GO" id="GO:0002098">
    <property type="term" value="P:tRNA wobble uridine modification"/>
    <property type="evidence" value="ECO:0007669"/>
    <property type="project" value="InterPro"/>
</dbReference>
<dbReference type="InterPro" id="IPR036188">
    <property type="entry name" value="FAD/NAD-bd_sf"/>
</dbReference>
<evidence type="ECO:0000256" key="11">
    <source>
        <dbReference type="HAMAP-Rule" id="MF_00129"/>
    </source>
</evidence>
<dbReference type="OrthoDB" id="9815560at2"/>
<keyword evidence="7 11" id="KW-0274">FAD</keyword>
<dbReference type="InterPro" id="IPR020595">
    <property type="entry name" value="MnmG-rel_CS"/>
</dbReference>
<dbReference type="InterPro" id="IPR026904">
    <property type="entry name" value="MnmG_C"/>
</dbReference>
<keyword evidence="6 11" id="KW-0819">tRNA processing</keyword>
<feature type="domain" description="tRNA uridine 5-carboxymethylaminomethyl modification enzyme C-terminal subdomain" evidence="12">
    <location>
        <begin position="546"/>
        <end position="617"/>
    </location>
</feature>
<keyword evidence="8 11" id="KW-0520">NAD</keyword>
<comment type="similarity">
    <text evidence="3 11">Belongs to the MnmG family.</text>
</comment>
<comment type="function">
    <text evidence="2 11">NAD-binding protein involved in the addition of a carboxymethylaminomethyl (cmnm) group at the wobble position (U34) of certain tRNAs, forming tRNA-cmnm(5)s(2)U34.</text>
</comment>
<feature type="binding site" evidence="11">
    <location>
        <begin position="14"/>
        <end position="19"/>
    </location>
    <ligand>
        <name>FAD</name>
        <dbReference type="ChEBI" id="CHEBI:57692"/>
    </ligand>
</feature>